<dbReference type="EMBL" id="PYAW01000002">
    <property type="protein sequence ID" value="PSL47245.1"/>
    <property type="molecule type" value="Genomic_DNA"/>
</dbReference>
<keyword evidence="3" id="KW-1185">Reference proteome</keyword>
<organism evidence="2 3">
    <name type="scientific">Chitinophaga niastensis</name>
    <dbReference type="NCBI Taxonomy" id="536980"/>
    <lineage>
        <taxon>Bacteria</taxon>
        <taxon>Pseudomonadati</taxon>
        <taxon>Bacteroidota</taxon>
        <taxon>Chitinophagia</taxon>
        <taxon>Chitinophagales</taxon>
        <taxon>Chitinophagaceae</taxon>
        <taxon>Chitinophaga</taxon>
    </lineage>
</organism>
<gene>
    <name evidence="2" type="ORF">CLV51_10290</name>
</gene>
<accession>A0A2P8HM01</accession>
<feature type="chain" id="PRO_5015113840" description="Fasciclin domain-containing protein" evidence="1">
    <location>
        <begin position="22"/>
        <end position="232"/>
    </location>
</feature>
<dbReference type="InterPro" id="IPR036378">
    <property type="entry name" value="FAS1_dom_sf"/>
</dbReference>
<keyword evidence="1" id="KW-0732">Signal</keyword>
<dbReference type="AlphaFoldDB" id="A0A2P8HM01"/>
<proteinExistence type="predicted"/>
<dbReference type="RefSeq" id="WP_106527719.1">
    <property type="nucleotide sequence ID" value="NZ_PYAW01000002.1"/>
</dbReference>
<evidence type="ECO:0000313" key="2">
    <source>
        <dbReference type="EMBL" id="PSL47245.1"/>
    </source>
</evidence>
<reference evidence="2 3" key="1">
    <citation type="submission" date="2018-03" db="EMBL/GenBank/DDBJ databases">
        <title>Genomic Encyclopedia of Archaeal and Bacterial Type Strains, Phase II (KMG-II): from individual species to whole genera.</title>
        <authorList>
            <person name="Goeker M."/>
        </authorList>
    </citation>
    <scope>NUCLEOTIDE SEQUENCE [LARGE SCALE GENOMIC DNA]</scope>
    <source>
        <strain evidence="2 3">DSM 24859</strain>
    </source>
</reference>
<evidence type="ECO:0008006" key="4">
    <source>
        <dbReference type="Google" id="ProtNLM"/>
    </source>
</evidence>
<dbReference type="SUPFAM" id="SSF82153">
    <property type="entry name" value="FAS1 domain"/>
    <property type="match status" value="1"/>
</dbReference>
<feature type="signal peptide" evidence="1">
    <location>
        <begin position="1"/>
        <end position="21"/>
    </location>
</feature>
<dbReference type="PROSITE" id="PS51257">
    <property type="entry name" value="PROKAR_LIPOPROTEIN"/>
    <property type="match status" value="1"/>
</dbReference>
<evidence type="ECO:0000256" key="1">
    <source>
        <dbReference type="SAM" id="SignalP"/>
    </source>
</evidence>
<name>A0A2P8HM01_CHINA</name>
<protein>
    <recommendedName>
        <fullName evidence="4">Fasciclin domain-containing protein</fullName>
    </recommendedName>
</protein>
<dbReference type="Proteomes" id="UP000240971">
    <property type="component" value="Unassembled WGS sequence"/>
</dbReference>
<dbReference type="OrthoDB" id="1032410at2"/>
<comment type="caution">
    <text evidence="2">The sequence shown here is derived from an EMBL/GenBank/DDBJ whole genome shotgun (WGS) entry which is preliminary data.</text>
</comment>
<evidence type="ECO:0000313" key="3">
    <source>
        <dbReference type="Proteomes" id="UP000240971"/>
    </source>
</evidence>
<sequence length="232" mass="26014">MKISKMMILFLCSALGSCTLAGLDAQESWDFTPHVADAHTFKSTWQFMNDRNKPGQDSVFNFMLQAIAYAGIDSSEYTKQGRTYFLLHRDAVLRIDKKKVTIDCYWGKYLVPDRDSTGKIIPGKFRAAKSWDEYPKQFVKNTLLYLMADGEHTFGNIGPENDTIYALLPPGVDSLNPKSMMTLRLTNDRASTIKINDFLNSVTVTNVRTAGILNTNGPAHVVDRVVSYGVKP</sequence>